<dbReference type="EMBL" id="LVVM01001583">
    <property type="protein sequence ID" value="OJA18225.1"/>
    <property type="molecule type" value="Genomic_DNA"/>
</dbReference>
<protein>
    <submittedName>
        <fullName evidence="1">Uncharacterized protein</fullName>
    </submittedName>
</protein>
<accession>A0A1J8QXV0</accession>
<comment type="caution">
    <text evidence="1">The sequence shown here is derived from an EMBL/GenBank/DDBJ whole genome shotgun (WGS) entry which is preliminary data.</text>
</comment>
<sequence>MKNKRCSRRVLFEIGARNVLRFERTSTAAMKDVILPTNGYAIVTPSPGYAPMDYRCIIMIASRKLMATPVIKVGFHTQEGSDAAAVTAAANLAPQQKVWTMTALGLAPLVEAAAPYGIESVDEVLKSL</sequence>
<evidence type="ECO:0000313" key="1">
    <source>
        <dbReference type="EMBL" id="OJA18225.1"/>
    </source>
</evidence>
<dbReference type="STRING" id="180088.A0A1J8QXV0"/>
<dbReference type="AlphaFoldDB" id="A0A1J8QXV0"/>
<organism evidence="1 2">
    <name type="scientific">Rhizopogon vesiculosus</name>
    <dbReference type="NCBI Taxonomy" id="180088"/>
    <lineage>
        <taxon>Eukaryota</taxon>
        <taxon>Fungi</taxon>
        <taxon>Dikarya</taxon>
        <taxon>Basidiomycota</taxon>
        <taxon>Agaricomycotina</taxon>
        <taxon>Agaricomycetes</taxon>
        <taxon>Agaricomycetidae</taxon>
        <taxon>Boletales</taxon>
        <taxon>Suillineae</taxon>
        <taxon>Rhizopogonaceae</taxon>
        <taxon>Rhizopogon</taxon>
    </lineage>
</organism>
<dbReference type="Proteomes" id="UP000183567">
    <property type="component" value="Unassembled WGS sequence"/>
</dbReference>
<proteinExistence type="predicted"/>
<evidence type="ECO:0000313" key="2">
    <source>
        <dbReference type="Proteomes" id="UP000183567"/>
    </source>
</evidence>
<reference evidence="1 2" key="1">
    <citation type="submission" date="2016-03" db="EMBL/GenBank/DDBJ databases">
        <title>Comparative genomics of the ectomycorrhizal sister species Rhizopogon vinicolor and Rhizopogon vesiculosus (Basidiomycota: Boletales) reveals a divergence of the mating type B locus.</title>
        <authorList>
            <person name="Mujic A.B."/>
            <person name="Kuo A."/>
            <person name="Tritt A."/>
            <person name="Lipzen A."/>
            <person name="Chen C."/>
            <person name="Johnson J."/>
            <person name="Sharma A."/>
            <person name="Barry K."/>
            <person name="Grigoriev I.V."/>
            <person name="Spatafora J.W."/>
        </authorList>
    </citation>
    <scope>NUCLEOTIDE SEQUENCE [LARGE SCALE GENOMIC DNA]</scope>
    <source>
        <strain evidence="1 2">AM-OR11-056</strain>
    </source>
</reference>
<keyword evidence="2" id="KW-1185">Reference proteome</keyword>
<gene>
    <name evidence="1" type="ORF">AZE42_12226</name>
</gene>
<name>A0A1J8QXV0_9AGAM</name>